<keyword evidence="3 8" id="KW-0328">Glycosyltransferase</keyword>
<keyword evidence="5 8" id="KW-0812">Transmembrane</keyword>
<feature type="transmembrane region" description="Helical" evidence="8">
    <location>
        <begin position="14"/>
        <end position="35"/>
    </location>
</feature>
<evidence type="ECO:0000313" key="10">
    <source>
        <dbReference type="Proteomes" id="UP001497623"/>
    </source>
</evidence>
<dbReference type="GO" id="GO:0016020">
    <property type="term" value="C:membrane"/>
    <property type="evidence" value="ECO:0007669"/>
    <property type="project" value="UniProtKB-SubCell"/>
</dbReference>
<evidence type="ECO:0000313" key="9">
    <source>
        <dbReference type="EMBL" id="CAL4066201.1"/>
    </source>
</evidence>
<evidence type="ECO:0000256" key="2">
    <source>
        <dbReference type="ARBA" id="ARBA00007647"/>
    </source>
</evidence>
<dbReference type="Proteomes" id="UP001497623">
    <property type="component" value="Unassembled WGS sequence"/>
</dbReference>
<organism evidence="9 10">
    <name type="scientific">Meganyctiphanes norvegica</name>
    <name type="common">Northern krill</name>
    <name type="synonym">Thysanopoda norvegica</name>
    <dbReference type="NCBI Taxonomy" id="48144"/>
    <lineage>
        <taxon>Eukaryota</taxon>
        <taxon>Metazoa</taxon>
        <taxon>Ecdysozoa</taxon>
        <taxon>Arthropoda</taxon>
        <taxon>Crustacea</taxon>
        <taxon>Multicrustacea</taxon>
        <taxon>Malacostraca</taxon>
        <taxon>Eumalacostraca</taxon>
        <taxon>Eucarida</taxon>
        <taxon>Euphausiacea</taxon>
        <taxon>Euphausiidae</taxon>
        <taxon>Meganyctiphanes</taxon>
    </lineage>
</organism>
<evidence type="ECO:0000256" key="1">
    <source>
        <dbReference type="ARBA" id="ARBA00004167"/>
    </source>
</evidence>
<comment type="caution">
    <text evidence="9">The sequence shown here is derived from an EMBL/GenBank/DDBJ whole genome shotgun (WGS) entry which is preliminary data.</text>
</comment>
<dbReference type="GO" id="GO:0005737">
    <property type="term" value="C:cytoplasm"/>
    <property type="evidence" value="ECO:0007669"/>
    <property type="project" value="TreeGrafter"/>
</dbReference>
<evidence type="ECO:0000256" key="7">
    <source>
        <dbReference type="ARBA" id="ARBA00023136"/>
    </source>
</evidence>
<protein>
    <recommendedName>
        <fullName evidence="8">Glycosyltransferase family 92 protein</fullName>
        <ecNumber evidence="8">2.4.1.-</ecNumber>
    </recommendedName>
</protein>
<dbReference type="AlphaFoldDB" id="A0AAV2PYQ5"/>
<evidence type="ECO:0000256" key="4">
    <source>
        <dbReference type="ARBA" id="ARBA00022679"/>
    </source>
</evidence>
<comment type="similarity">
    <text evidence="2 8">Belongs to the glycosyltransferase 92 family.</text>
</comment>
<sequence length="523" mass="61261">MLFYMGRVLALSCYRFRFILFISLSFSTFIMTILYHKRVHVLKRSTVPVTTYVYTSAVYYAESENRNKYDSETNSKHSYPMYHEDQIPMPLIDLTANKTNNCAYFPKVNHLKFNNIYWQIMSADNGLNVYMYSAYYDNRTILKNNAMVRIIVMISKPLKQIDTYCNLWSENKELKVGKVFSLHKLSPTYPAPLYPYLITCAVPKEWRAANIIPAAVSLVNHKCGSATNLLRVINNIPPKGQEKNGIAVCIKGLDFANKDISVYLVEWLELLFTMGVDKVTMYEYALHPNISRVVRHYQDIGLVELIPLTLPGEAPNVPTLRHRYLDTSDSNHIYVNQILNEKIPFNDCFYRNMNLFEYISVLDYDEIIIPKVAYDWGEMMKKIKYKSRISAYQFWRVVVLNHTDNRSNLDKTIPNYMYILKNIHRSKIYEINPKSIYTTERALVLSTHVAKFCLTERIGYYKCFFKKINPDIAHVLHFRNSCKEGQEAFCGLDKTVKDKEVRKYQQVLVDRVSKVLKNQRFIK</sequence>
<keyword evidence="4 8" id="KW-0808">Transferase</keyword>
<name>A0AAV2PYQ5_MEGNR</name>
<evidence type="ECO:0000256" key="8">
    <source>
        <dbReference type="RuleBase" id="RU366017"/>
    </source>
</evidence>
<accession>A0AAV2PYQ5</accession>
<dbReference type="GO" id="GO:0016757">
    <property type="term" value="F:glycosyltransferase activity"/>
    <property type="evidence" value="ECO:0007669"/>
    <property type="project" value="UniProtKB-UniRule"/>
</dbReference>
<keyword evidence="7 8" id="KW-0472">Membrane</keyword>
<evidence type="ECO:0000256" key="6">
    <source>
        <dbReference type="ARBA" id="ARBA00022989"/>
    </source>
</evidence>
<comment type="subcellular location">
    <subcellularLocation>
        <location evidence="1">Membrane</location>
        <topology evidence="1">Single-pass membrane protein</topology>
    </subcellularLocation>
</comment>
<keyword evidence="6 8" id="KW-1133">Transmembrane helix</keyword>
<reference evidence="9 10" key="1">
    <citation type="submission" date="2024-05" db="EMBL/GenBank/DDBJ databases">
        <authorList>
            <person name="Wallberg A."/>
        </authorList>
    </citation>
    <scope>NUCLEOTIDE SEQUENCE [LARGE SCALE GENOMIC DNA]</scope>
</reference>
<dbReference type="InterPro" id="IPR008166">
    <property type="entry name" value="Glyco_transf_92"/>
</dbReference>
<gene>
    <name evidence="9" type="ORF">MNOR_LOCUS5448</name>
</gene>
<dbReference type="EMBL" id="CAXKWB010002098">
    <property type="protein sequence ID" value="CAL4066201.1"/>
    <property type="molecule type" value="Genomic_DNA"/>
</dbReference>
<evidence type="ECO:0000256" key="5">
    <source>
        <dbReference type="ARBA" id="ARBA00022692"/>
    </source>
</evidence>
<dbReference type="Pfam" id="PF01697">
    <property type="entry name" value="Glyco_transf_92"/>
    <property type="match status" value="1"/>
</dbReference>
<dbReference type="EC" id="2.4.1.-" evidence="8"/>
<evidence type="ECO:0000256" key="3">
    <source>
        <dbReference type="ARBA" id="ARBA00022676"/>
    </source>
</evidence>
<keyword evidence="10" id="KW-1185">Reference proteome</keyword>
<proteinExistence type="inferred from homology"/>
<dbReference type="PANTHER" id="PTHR21461">
    <property type="entry name" value="GLYCOSYLTRANSFERASE FAMILY 92 PROTEIN"/>
    <property type="match status" value="1"/>
</dbReference>
<dbReference type="PANTHER" id="PTHR21461:SF83">
    <property type="entry name" value="GLYCOSYLTRANSFERASE FAMILY 92 PROTEIN"/>
    <property type="match status" value="1"/>
</dbReference>